<accession>A0A0D9VKI3</accession>
<dbReference type="Gene3D" id="1.25.10.10">
    <property type="entry name" value="Leucine-rich Repeat Variant"/>
    <property type="match status" value="3"/>
</dbReference>
<dbReference type="Gramene" id="LPERR02G25300.3">
    <property type="protein sequence ID" value="LPERR02G25300.3"/>
    <property type="gene ID" value="LPERR02G25300"/>
</dbReference>
<dbReference type="Gene3D" id="3.30.40.10">
    <property type="entry name" value="Zinc/RING finger domain, C3HC4 (zinc finger)"/>
    <property type="match status" value="1"/>
</dbReference>
<feature type="domain" description="U-box" evidence="5">
    <location>
        <begin position="169"/>
        <end position="248"/>
    </location>
</feature>
<evidence type="ECO:0000256" key="4">
    <source>
        <dbReference type="ARBA" id="ARBA00022679"/>
    </source>
</evidence>
<dbReference type="EnsemblPlants" id="LPERR02G25300.2">
    <property type="protein sequence ID" value="LPERR02G25300.2"/>
    <property type="gene ID" value="LPERR02G25300"/>
</dbReference>
<dbReference type="HOGENOM" id="CLU_004912_0_0_1"/>
<dbReference type="eggNOG" id="KOG0167">
    <property type="taxonomic scope" value="Eukaryota"/>
</dbReference>
<dbReference type="SMART" id="SM00185">
    <property type="entry name" value="ARM"/>
    <property type="match status" value="5"/>
</dbReference>
<reference evidence="6 7" key="2">
    <citation type="submission" date="2013-12" db="EMBL/GenBank/DDBJ databases">
        <authorList>
            <person name="Yu Y."/>
            <person name="Lee S."/>
            <person name="de Baynast K."/>
            <person name="Wissotski M."/>
            <person name="Liu L."/>
            <person name="Talag J."/>
            <person name="Goicoechea J."/>
            <person name="Angelova A."/>
            <person name="Jetty R."/>
            <person name="Kudrna D."/>
            <person name="Golser W."/>
            <person name="Rivera L."/>
            <person name="Zhang J."/>
            <person name="Wing R."/>
        </authorList>
    </citation>
    <scope>NUCLEOTIDE SEQUENCE</scope>
</reference>
<comment type="pathway">
    <text evidence="2">Protein modification; protein ubiquitination.</text>
</comment>
<sequence length="978" mass="107467">MLLLVSADVSKQNFNESGIVTMERQTAQRAPSNVTQIPESPPDCVKLAKDLTARCRARALQLTDDEILSITQDLDNVIHNLCDCIGRITTSALSNNAYTDVAVKALSVRGFLEDDMLTNGVNNMPNRRSFYESNMPRLVEFLQGMFHESDEFGRQMFSSLPEVSEYIEPLYDALLCPLTNEVMTDPVLTESGVTYERRAIKEHFKKFAGSSETVSCPVTKMPLLSKTLMSNVSLKNVIEEWTMRNEAMRIRIARTALSLSSTESMVLEAIHELKLLVNLRRKNREQMHKIGVTRFLARSLDSHNVQIRHSALELLCLLVEDEEGKDIIGKTKAIARTIKLLSSNGTDERHAAISFLLELSKSQLLLEDIGSTPGSILILTTMKINDSDDPVAAQKAGEILTNLEKCSKNIKYMAESGYLEPLQIHLVEGSEEVQMEMVSYLGELVLEQELTIDINGSTSGVLIKMVHSCNTVARKAALDVLVQLSSHRPNSKTLVEAGVVPVMVEELFIRKVDEEPLSYKAMAAAVLANVVDSGIDPDTTVVNKEGHVLTSKYSIYNFVHMIKCFMPDVLNLSIIRVLLALAAHAKPLAAVVSVVRENHRGHSIVELMSSRTDALGVAATRLLIALSPHMGHTIAERLCKTQGQPRRLVRSIIRAGRAAVTERHAAAVTLLSRLPYRNVSLNVALVQEGAVVPAIVRGIEDMRSGAAWTNNCRHAAPYMEGLVGTLVRLTATLYNPDVLKTAMEHDFASVLTGLLAGSAGSSSGEVQRLAAVGLENLSYQSIKLSRPPPPENEPPRPKKMTILKRLKDARVHSHNSSKSPRPVNVCPVHRGVCSPATTFCLLEAGGAVEGLLACLENDDARVVDATLGALCTLVDDRVDVEKAVVALAERGAARRVLAVLRQHRENTLWHRCFSVVEKLLVHGDDGCVREVTGDRMLPTALVSAFHRGDANTKQAAESILRRLHKMPDYSATYVSVEF</sequence>
<evidence type="ECO:0000313" key="6">
    <source>
        <dbReference type="EnsemblPlants" id="LPERR02G25300.3"/>
    </source>
</evidence>
<reference evidence="6 7" key="1">
    <citation type="submission" date="2012-08" db="EMBL/GenBank/DDBJ databases">
        <title>Oryza genome evolution.</title>
        <authorList>
            <person name="Wing R.A."/>
        </authorList>
    </citation>
    <scope>NUCLEOTIDE SEQUENCE</scope>
</reference>
<proteinExistence type="predicted"/>
<dbReference type="SUPFAM" id="SSF48371">
    <property type="entry name" value="ARM repeat"/>
    <property type="match status" value="2"/>
</dbReference>
<keyword evidence="7" id="KW-1185">Reference proteome</keyword>
<dbReference type="GO" id="GO:0016567">
    <property type="term" value="P:protein ubiquitination"/>
    <property type="evidence" value="ECO:0007669"/>
    <property type="project" value="UniProtKB-UniPathway"/>
</dbReference>
<dbReference type="PANTHER" id="PTHR45958:SF2">
    <property type="entry name" value="RING-TYPE E3 UBIQUITIN TRANSFERASE"/>
    <property type="match status" value="1"/>
</dbReference>
<dbReference type="EC" id="2.3.2.27" evidence="3"/>
<dbReference type="STRING" id="77586.A0A0D9VKI3"/>
<dbReference type="InterPro" id="IPR003613">
    <property type="entry name" value="Ubox_domain"/>
</dbReference>
<reference evidence="6" key="3">
    <citation type="submission" date="2015-04" db="UniProtKB">
        <authorList>
            <consortium name="EnsemblPlants"/>
        </authorList>
    </citation>
    <scope>IDENTIFICATION</scope>
</reference>
<dbReference type="InterPro" id="IPR000225">
    <property type="entry name" value="Armadillo"/>
</dbReference>
<dbReference type="EnsemblPlants" id="LPERR02G25300.3">
    <property type="protein sequence ID" value="LPERR02G25300.3"/>
    <property type="gene ID" value="LPERR02G25300"/>
</dbReference>
<dbReference type="GO" id="GO:0061630">
    <property type="term" value="F:ubiquitin protein ligase activity"/>
    <property type="evidence" value="ECO:0007669"/>
    <property type="project" value="UniProtKB-EC"/>
</dbReference>
<dbReference type="InterPro" id="IPR052608">
    <property type="entry name" value="U-box_domain_protein"/>
</dbReference>
<dbReference type="Gramene" id="LPERR02G25300.2">
    <property type="protein sequence ID" value="LPERR02G25300.2"/>
    <property type="gene ID" value="LPERR02G25300"/>
</dbReference>
<dbReference type="PROSITE" id="PS51698">
    <property type="entry name" value="U_BOX"/>
    <property type="match status" value="1"/>
</dbReference>
<comment type="catalytic activity">
    <reaction evidence="1">
        <text>S-ubiquitinyl-[E2 ubiquitin-conjugating enzyme]-L-cysteine + [acceptor protein]-L-lysine = [E2 ubiquitin-conjugating enzyme]-L-cysteine + N(6)-ubiquitinyl-[acceptor protein]-L-lysine.</text>
        <dbReference type="EC" id="2.3.2.27"/>
    </reaction>
</comment>
<dbReference type="InterPro" id="IPR016024">
    <property type="entry name" value="ARM-type_fold"/>
</dbReference>
<dbReference type="InterPro" id="IPR013083">
    <property type="entry name" value="Znf_RING/FYVE/PHD"/>
</dbReference>
<evidence type="ECO:0000256" key="1">
    <source>
        <dbReference type="ARBA" id="ARBA00000900"/>
    </source>
</evidence>
<organism evidence="6 7">
    <name type="scientific">Leersia perrieri</name>
    <dbReference type="NCBI Taxonomy" id="77586"/>
    <lineage>
        <taxon>Eukaryota</taxon>
        <taxon>Viridiplantae</taxon>
        <taxon>Streptophyta</taxon>
        <taxon>Embryophyta</taxon>
        <taxon>Tracheophyta</taxon>
        <taxon>Spermatophyta</taxon>
        <taxon>Magnoliopsida</taxon>
        <taxon>Liliopsida</taxon>
        <taxon>Poales</taxon>
        <taxon>Poaceae</taxon>
        <taxon>BOP clade</taxon>
        <taxon>Oryzoideae</taxon>
        <taxon>Oryzeae</taxon>
        <taxon>Oryzinae</taxon>
        <taxon>Leersia</taxon>
    </lineage>
</organism>
<dbReference type="EnsemblPlants" id="LPERR02G25300.1">
    <property type="protein sequence ID" value="LPERR02G25300.1"/>
    <property type="gene ID" value="LPERR02G25300"/>
</dbReference>
<dbReference type="SUPFAM" id="SSF57850">
    <property type="entry name" value="RING/U-box"/>
    <property type="match status" value="1"/>
</dbReference>
<protein>
    <recommendedName>
        <fullName evidence="3">RING-type E3 ubiquitin transferase</fullName>
        <ecNumber evidence="3">2.3.2.27</ecNumber>
    </recommendedName>
</protein>
<dbReference type="InterPro" id="IPR011989">
    <property type="entry name" value="ARM-like"/>
</dbReference>
<evidence type="ECO:0000256" key="2">
    <source>
        <dbReference type="ARBA" id="ARBA00004906"/>
    </source>
</evidence>
<dbReference type="Proteomes" id="UP000032180">
    <property type="component" value="Chromosome 2"/>
</dbReference>
<name>A0A0D9VKI3_9ORYZ</name>
<dbReference type="AlphaFoldDB" id="A0A0D9VKI3"/>
<keyword evidence="4" id="KW-0808">Transferase</keyword>
<dbReference type="SMART" id="SM00504">
    <property type="entry name" value="Ubox"/>
    <property type="match status" value="1"/>
</dbReference>
<evidence type="ECO:0000313" key="7">
    <source>
        <dbReference type="Proteomes" id="UP000032180"/>
    </source>
</evidence>
<dbReference type="Gramene" id="LPERR02G25300.1">
    <property type="protein sequence ID" value="LPERR02G25300.1"/>
    <property type="gene ID" value="LPERR02G25300"/>
</dbReference>
<dbReference type="Pfam" id="PF04564">
    <property type="entry name" value="U-box"/>
    <property type="match status" value="1"/>
</dbReference>
<evidence type="ECO:0000256" key="3">
    <source>
        <dbReference type="ARBA" id="ARBA00012483"/>
    </source>
</evidence>
<dbReference type="UniPathway" id="UPA00143"/>
<dbReference type="PANTHER" id="PTHR45958">
    <property type="entry name" value="RING-TYPE E3 UBIQUITIN TRANSFERASE"/>
    <property type="match status" value="1"/>
</dbReference>
<evidence type="ECO:0000259" key="5">
    <source>
        <dbReference type="PROSITE" id="PS51698"/>
    </source>
</evidence>